<dbReference type="GO" id="GO:0005874">
    <property type="term" value="C:microtubule"/>
    <property type="evidence" value="ECO:0007669"/>
    <property type="project" value="UniProtKB-KW"/>
</dbReference>
<dbReference type="GO" id="GO:0000278">
    <property type="term" value="P:mitotic cell cycle"/>
    <property type="evidence" value="ECO:0007669"/>
    <property type="project" value="TreeGrafter"/>
</dbReference>
<comment type="similarity">
    <text evidence="2 6">Belongs to the TUBGCP family.</text>
</comment>
<feature type="transmembrane region" description="Helical" evidence="7">
    <location>
        <begin position="12"/>
        <end position="34"/>
    </location>
</feature>
<dbReference type="AlphaFoldDB" id="A0A8T0D6H0"/>
<name>A0A8T0D6H0_9TREM</name>
<dbReference type="EMBL" id="JTDF01011893">
    <property type="protein sequence ID" value="KAF8563435.1"/>
    <property type="molecule type" value="Genomic_DNA"/>
</dbReference>
<dbReference type="GO" id="GO:0031122">
    <property type="term" value="P:cytoplasmic microtubule organization"/>
    <property type="evidence" value="ECO:0007669"/>
    <property type="project" value="TreeGrafter"/>
</dbReference>
<evidence type="ECO:0000256" key="6">
    <source>
        <dbReference type="RuleBase" id="RU363050"/>
    </source>
</evidence>
<dbReference type="GO" id="GO:0007020">
    <property type="term" value="P:microtubule nucleation"/>
    <property type="evidence" value="ECO:0007669"/>
    <property type="project" value="InterPro"/>
</dbReference>
<dbReference type="Proteomes" id="UP000699462">
    <property type="component" value="Unassembled WGS sequence"/>
</dbReference>
<dbReference type="OrthoDB" id="78652at2759"/>
<feature type="domain" description="Gamma tubulin complex component C-terminal" evidence="8">
    <location>
        <begin position="392"/>
        <end position="765"/>
    </location>
</feature>
<evidence type="ECO:0000256" key="3">
    <source>
        <dbReference type="ARBA" id="ARBA00022490"/>
    </source>
</evidence>
<dbReference type="InterPro" id="IPR042241">
    <property type="entry name" value="GCP_C_sf"/>
</dbReference>
<keyword evidence="11" id="KW-1185">Reference proteome</keyword>
<evidence type="ECO:0000259" key="8">
    <source>
        <dbReference type="Pfam" id="PF04130"/>
    </source>
</evidence>
<evidence type="ECO:0000313" key="11">
    <source>
        <dbReference type="Proteomes" id="UP000699462"/>
    </source>
</evidence>
<feature type="domain" description="Gamma tubulin complex component protein N-terminal" evidence="9">
    <location>
        <begin position="34"/>
        <end position="386"/>
    </location>
</feature>
<evidence type="ECO:0000256" key="5">
    <source>
        <dbReference type="ARBA" id="ARBA00023212"/>
    </source>
</evidence>
<dbReference type="GO" id="GO:0051321">
    <property type="term" value="P:meiotic cell cycle"/>
    <property type="evidence" value="ECO:0007669"/>
    <property type="project" value="TreeGrafter"/>
</dbReference>
<dbReference type="GO" id="GO:0000930">
    <property type="term" value="C:gamma-tubulin complex"/>
    <property type="evidence" value="ECO:0007669"/>
    <property type="project" value="TreeGrafter"/>
</dbReference>
<organism evidence="10 11">
    <name type="scientific">Paragonimus westermani</name>
    <dbReference type="NCBI Taxonomy" id="34504"/>
    <lineage>
        <taxon>Eukaryota</taxon>
        <taxon>Metazoa</taxon>
        <taxon>Spiralia</taxon>
        <taxon>Lophotrochozoa</taxon>
        <taxon>Platyhelminthes</taxon>
        <taxon>Trematoda</taxon>
        <taxon>Digenea</taxon>
        <taxon>Plagiorchiida</taxon>
        <taxon>Troglotremata</taxon>
        <taxon>Troglotrematidae</taxon>
        <taxon>Paragonimus</taxon>
    </lineage>
</organism>
<dbReference type="PANTHER" id="PTHR19302">
    <property type="entry name" value="GAMMA TUBULIN COMPLEX PROTEIN"/>
    <property type="match status" value="1"/>
</dbReference>
<evidence type="ECO:0000313" key="10">
    <source>
        <dbReference type="EMBL" id="KAF8563435.1"/>
    </source>
</evidence>
<comment type="caution">
    <text evidence="10">The sequence shown here is derived from an EMBL/GenBank/DDBJ whole genome shotgun (WGS) entry which is preliminary data.</text>
</comment>
<dbReference type="PANTHER" id="PTHR19302:SF27">
    <property type="entry name" value="GAMMA-TUBULIN COMPLEX COMPONENT 4"/>
    <property type="match status" value="1"/>
</dbReference>
<dbReference type="Gene3D" id="1.20.120.1900">
    <property type="entry name" value="Gamma-tubulin complex, C-terminal domain"/>
    <property type="match status" value="1"/>
</dbReference>
<evidence type="ECO:0000256" key="7">
    <source>
        <dbReference type="SAM" id="Phobius"/>
    </source>
</evidence>
<keyword evidence="7" id="KW-0472">Membrane</keyword>
<keyword evidence="7" id="KW-1133">Transmembrane helix</keyword>
<dbReference type="InterPro" id="IPR041470">
    <property type="entry name" value="GCP_N"/>
</dbReference>
<dbReference type="GO" id="GO:0000922">
    <property type="term" value="C:spindle pole"/>
    <property type="evidence" value="ECO:0007669"/>
    <property type="project" value="InterPro"/>
</dbReference>
<protein>
    <recommendedName>
        <fullName evidence="6">Gamma-tubulin complex component</fullName>
    </recommendedName>
</protein>
<keyword evidence="5 6" id="KW-0206">Cytoskeleton</keyword>
<evidence type="ECO:0000256" key="2">
    <source>
        <dbReference type="ARBA" id="ARBA00010337"/>
    </source>
</evidence>
<dbReference type="InterPro" id="IPR007259">
    <property type="entry name" value="GCP"/>
</dbReference>
<evidence type="ECO:0000259" key="9">
    <source>
        <dbReference type="Pfam" id="PF17681"/>
    </source>
</evidence>
<proteinExistence type="inferred from homology"/>
<dbReference type="Pfam" id="PF17681">
    <property type="entry name" value="GCP_N_terminal"/>
    <property type="match status" value="1"/>
</dbReference>
<keyword evidence="4 6" id="KW-0493">Microtubule</keyword>
<evidence type="ECO:0000256" key="4">
    <source>
        <dbReference type="ARBA" id="ARBA00022701"/>
    </source>
</evidence>
<dbReference type="Pfam" id="PF04130">
    <property type="entry name" value="GCP_C_terminal"/>
    <property type="match status" value="1"/>
</dbReference>
<accession>A0A8T0D6H0</accession>
<sequence>MLNFGSCVRKLLYVMSPCVALFNYYTFFSLAGMLQDLLLALYGVPGAVFVESSTSGKEISNPFDAETELVLSNDNLPFVTQGELSLHAELLKLGGCYRSLEKFIRRHAGPHHSLYLSALACGLDDALNDYRQALVVLESELLADPDLNVAHIAYRLHSYKFVLPILAELARRVECLNTHNDQKQKVSGCRLLDVLVLAAPPGLPGPRVIIQKLIKHTMRVFYRQLYSWLICGVLHDPYNEFFVQRNNVNQPERSEMTNNSHPDETVHTLGWTERSSYTLAVDYIPSFLPTSFAQHVLFSGEAITLTMRGPSRSSLLKDLENEFGSQFADLLQTLQTEHPVAMANQNPDADVTAGIEALFDISPLQNLVSKIRAFVSHRIWDDLVHKHNVLIHLRSIKDVALLGRGELFLAFIDQLNALSGFKVTSSTYPQDPSKSTALSSQPLFGRGLLDCPVPADASEIRAIEYDIQAAFLAAARSVGLDDDELDDQFRFSISSEPLDTEAVPKEDQTLWDRLQLHIHVLPELQLVFSKQVCRGYDRLFRYLTTVRRTQLMLQQYWAEQTLVWRSACAPSLFGASGGIRSAEQFGLDPKIDFAKFQASTDRRLLMRNYMAFFVENLQYYLQVDVIESQFCHLIHRIQLDKEADLVLVAHEAYLAGLQAQALLFHPTAKPCILRLLSVCRQIVSVGRMSGSSERQQWALSDLEEQLLGEFKQLADTLFHCLSSSQTTGAVSGVGLEFGSKRFDQPFRAQVGLNQLLLRLDFNGFFSDSRRVPSGRISV</sequence>
<keyword evidence="3 6" id="KW-0963">Cytoplasm</keyword>
<reference evidence="10 11" key="1">
    <citation type="submission" date="2019-07" db="EMBL/GenBank/DDBJ databases">
        <title>Annotation for the trematode Paragonimus westermani.</title>
        <authorList>
            <person name="Choi Y.-J."/>
        </authorList>
    </citation>
    <scope>NUCLEOTIDE SEQUENCE [LARGE SCALE GENOMIC DNA]</scope>
    <source>
        <strain evidence="10">180907_Pwestermani</strain>
    </source>
</reference>
<dbReference type="GO" id="GO:0051225">
    <property type="term" value="P:spindle assembly"/>
    <property type="evidence" value="ECO:0007669"/>
    <property type="project" value="TreeGrafter"/>
</dbReference>
<dbReference type="GO" id="GO:0043015">
    <property type="term" value="F:gamma-tubulin binding"/>
    <property type="evidence" value="ECO:0007669"/>
    <property type="project" value="InterPro"/>
</dbReference>
<dbReference type="GO" id="GO:0051011">
    <property type="term" value="F:microtubule minus-end binding"/>
    <property type="evidence" value="ECO:0007669"/>
    <property type="project" value="TreeGrafter"/>
</dbReference>
<comment type="subcellular location">
    <subcellularLocation>
        <location evidence="1 6">Cytoplasm</location>
        <location evidence="1 6">Cytoskeleton</location>
        <location evidence="1 6">Microtubule organizing center</location>
    </subcellularLocation>
</comment>
<gene>
    <name evidence="10" type="ORF">P879_08684</name>
</gene>
<dbReference type="InterPro" id="IPR040457">
    <property type="entry name" value="GCP_C"/>
</dbReference>
<evidence type="ECO:0000256" key="1">
    <source>
        <dbReference type="ARBA" id="ARBA00004267"/>
    </source>
</evidence>
<keyword evidence="7" id="KW-0812">Transmembrane</keyword>